<reference evidence="14" key="1">
    <citation type="journal article" date="2002" name="J. Am. Chem. Soc.">
        <title>New natural product families from an environmental DNA (eDNA) gene cluster.</title>
        <authorList>
            <person name="Brady S.F."/>
            <person name="Chao C.J."/>
            <person name="Clardy J."/>
        </authorList>
    </citation>
    <scope>NUCLEOTIDE SEQUENCE</scope>
</reference>
<evidence type="ECO:0000256" key="6">
    <source>
        <dbReference type="ARBA" id="ARBA00022842"/>
    </source>
</evidence>
<sequence>MTKTLLIVESPTKARTIQKYLGKDYTVLASVGHVRDLPKSNKDAVDIEGGFIPHYVVPAEKREVIEKIRHAAESADAIYLATDPDREGEAIAWHIREVADLKKTKRVVFHEITKAAIEEAIAHPRAIDEHLREAQEARRVLDRIVGYDLSGLIWKKVRYGLSAGRVQSPALRILAEREREIKSFIPVTYFVLSALFKSKAGDIATTCVEQPKSKADSDRIVIAGRGASWSVADITEKAEERNPRPPFTTSTLQQTASTRLGFAPSRTMRAAQKLYEAGHITYMRTDSVNLGAEAVAMMAGVIEKQFGKEYLQTRAYKTTSKNAQEAHEAIRPTDASHERAGSTPDEVDVYALIRTRALASQMSAAKIMRTNIAAKADADIPMFTANGSRTLFPGWLALDTAARGEDLELPKVAVGDALTLVSLSSEEKQTEPPNRYTEAGLIKELEKRGIGRPSTYASIMKTIQDRGYVEKLGRSLQPTATGMVVSGWLEDNFPEYVSDTFTAEMEDELDEIARGERGYTETLTAFYGPFEKAVKAKDKLPKATSLGEAGAAFPCPICGSPMELKLGRGGVFMSCKRYPDCMGARTEEGAELKQDEPIGVHPDTGANIYIKTGRFGPYVEMDLPEGTVAEEVKPKKKSRGRPKKAAKRASIPKGTDLASITLADAVKYLSLPRELGMHPGTGKAVFASTGQFGPYVGTDGEFRSLKAKVGDPYTITLDEALAVLATPKLPPKGVTIIKEIGKHPRTGKSLVLYKSKQGFFLKKGLRRIYLPEDTNPDTLTPDQAAEYLK</sequence>
<dbReference type="PRINTS" id="PR00417">
    <property type="entry name" value="PRTPISMRASEI"/>
</dbReference>
<dbReference type="Gene3D" id="1.10.290.10">
    <property type="entry name" value="Topoisomerase I, domain 4"/>
    <property type="match status" value="1"/>
</dbReference>
<dbReference type="InterPro" id="IPR005733">
    <property type="entry name" value="TopoI_bac-type"/>
</dbReference>
<dbReference type="InterPro" id="IPR034149">
    <property type="entry name" value="TOPRIM_TopoI"/>
</dbReference>
<dbReference type="InterPro" id="IPR028612">
    <property type="entry name" value="Topoisom_1_IA"/>
</dbReference>
<dbReference type="Gene3D" id="1.10.460.10">
    <property type="entry name" value="Topoisomerase I, domain 2"/>
    <property type="match status" value="1"/>
</dbReference>
<dbReference type="InterPro" id="IPR023405">
    <property type="entry name" value="Topo_IA_core_domain"/>
</dbReference>
<dbReference type="InterPro" id="IPR013497">
    <property type="entry name" value="Topo_IA_cen"/>
</dbReference>
<dbReference type="GO" id="GO:0003677">
    <property type="term" value="F:DNA binding"/>
    <property type="evidence" value="ECO:0007669"/>
    <property type="project" value="UniProtKB-KW"/>
</dbReference>
<dbReference type="InterPro" id="IPR025589">
    <property type="entry name" value="Toprim_C_rpt"/>
</dbReference>
<feature type="region of interest" description="Disordered" evidence="11">
    <location>
        <begin position="321"/>
        <end position="343"/>
    </location>
</feature>
<dbReference type="Pfam" id="PF01751">
    <property type="entry name" value="Toprim"/>
    <property type="match status" value="1"/>
</dbReference>
<keyword evidence="7 10" id="KW-0799">Topoisomerase</keyword>
<keyword evidence="4" id="KW-0863">Zinc-finger</keyword>
<dbReference type="Gene3D" id="3.30.65.10">
    <property type="entry name" value="Bacterial Topoisomerase I, domain 1"/>
    <property type="match status" value="1"/>
</dbReference>
<dbReference type="GO" id="GO:0006265">
    <property type="term" value="P:DNA topological change"/>
    <property type="evidence" value="ECO:0007669"/>
    <property type="project" value="UniProtKB-UniRule"/>
</dbReference>
<dbReference type="GO" id="GO:0008270">
    <property type="term" value="F:zinc ion binding"/>
    <property type="evidence" value="ECO:0007669"/>
    <property type="project" value="UniProtKB-KW"/>
</dbReference>
<organism evidence="14">
    <name type="scientific">uncultured bacterium CSLC2</name>
    <dbReference type="NCBI Taxonomy" id="1091571"/>
    <lineage>
        <taxon>Bacteria</taxon>
        <taxon>environmental samples</taxon>
    </lineage>
</organism>
<keyword evidence="9 10" id="KW-0413">Isomerase</keyword>
<feature type="active site" description="O-(5'-phospho-DNA)-tyrosine intermediate" evidence="10">
    <location>
        <position position="282"/>
    </location>
</feature>
<keyword evidence="3" id="KW-0479">Metal-binding</keyword>
<evidence type="ECO:0000313" key="14">
    <source>
        <dbReference type="EMBL" id="AEQ20535.1"/>
    </source>
</evidence>
<feature type="site" description="Interaction with DNA" evidence="10">
    <location>
        <position position="142"/>
    </location>
</feature>
<comment type="similarity">
    <text evidence="2 10">Belongs to the type IA topoisomerase family.</text>
</comment>
<name>G4WVT3_9BACT</name>
<evidence type="ECO:0000256" key="2">
    <source>
        <dbReference type="ARBA" id="ARBA00009446"/>
    </source>
</evidence>
<gene>
    <name evidence="10" type="primary">topA</name>
</gene>
<evidence type="ECO:0000256" key="1">
    <source>
        <dbReference type="ARBA" id="ARBA00000213"/>
    </source>
</evidence>
<dbReference type="CDD" id="cd00186">
    <property type="entry name" value="TOP1Ac"/>
    <property type="match status" value="1"/>
</dbReference>
<feature type="site" description="Interaction with DNA" evidence="10">
    <location>
        <position position="139"/>
    </location>
</feature>
<dbReference type="GO" id="GO:0005694">
    <property type="term" value="C:chromosome"/>
    <property type="evidence" value="ECO:0007669"/>
    <property type="project" value="InterPro"/>
</dbReference>
<dbReference type="Gene3D" id="2.70.20.10">
    <property type="entry name" value="Topoisomerase I, domain 3"/>
    <property type="match status" value="1"/>
</dbReference>
<evidence type="ECO:0000256" key="3">
    <source>
        <dbReference type="ARBA" id="ARBA00022723"/>
    </source>
</evidence>
<proteinExistence type="inferred from homology"/>
<dbReference type="InterPro" id="IPR006171">
    <property type="entry name" value="TOPRIM_dom"/>
</dbReference>
<dbReference type="AlphaFoldDB" id="G4WVT3"/>
<dbReference type="InterPro" id="IPR013824">
    <property type="entry name" value="Topo_IA_cen_sub1"/>
</dbReference>
<dbReference type="InterPro" id="IPR013498">
    <property type="entry name" value="Topo_IA_Znf"/>
</dbReference>
<feature type="site" description="Interaction with DNA" evidence="10">
    <location>
        <position position="466"/>
    </location>
</feature>
<dbReference type="InterPro" id="IPR003602">
    <property type="entry name" value="Topo_IA_DNA-bd_dom"/>
</dbReference>
<evidence type="ECO:0000256" key="5">
    <source>
        <dbReference type="ARBA" id="ARBA00022833"/>
    </source>
</evidence>
<keyword evidence="6" id="KW-0460">Magnesium</keyword>
<feature type="compositionally biased region" description="Basic and acidic residues" evidence="11">
    <location>
        <begin position="324"/>
        <end position="340"/>
    </location>
</feature>
<dbReference type="SUPFAM" id="SSF56712">
    <property type="entry name" value="Prokaryotic type I DNA topoisomerase"/>
    <property type="match status" value="1"/>
</dbReference>
<dbReference type="EMBL" id="JF429413">
    <property type="protein sequence ID" value="AEQ20535.1"/>
    <property type="molecule type" value="Genomic_DNA"/>
</dbReference>
<dbReference type="Pfam" id="PF13368">
    <property type="entry name" value="Toprim_C_rpt"/>
    <property type="match status" value="2"/>
</dbReference>
<evidence type="ECO:0000259" key="13">
    <source>
        <dbReference type="PROSITE" id="PS52039"/>
    </source>
</evidence>
<comment type="catalytic activity">
    <reaction evidence="1 10">
        <text>ATP-independent breakage of single-stranded DNA, followed by passage and rejoining.</text>
        <dbReference type="EC" id="5.6.2.1"/>
    </reaction>
</comment>
<feature type="compositionally biased region" description="Basic residues" evidence="11">
    <location>
        <begin position="634"/>
        <end position="647"/>
    </location>
</feature>
<dbReference type="SMART" id="SM00436">
    <property type="entry name" value="TOP1Bc"/>
    <property type="match status" value="1"/>
</dbReference>
<keyword evidence="5" id="KW-0862">Zinc</keyword>
<dbReference type="Pfam" id="PF01131">
    <property type="entry name" value="Topoisom_bac"/>
    <property type="match status" value="1"/>
</dbReference>
<dbReference type="InterPro" id="IPR013825">
    <property type="entry name" value="Topo_IA_cen_sub2"/>
</dbReference>
<dbReference type="SMART" id="SM00493">
    <property type="entry name" value="TOPRIM"/>
    <property type="match status" value="1"/>
</dbReference>
<dbReference type="CDD" id="cd03363">
    <property type="entry name" value="TOPRIM_TopoIA_TopoI"/>
    <property type="match status" value="1"/>
</dbReference>
<dbReference type="SMART" id="SM00437">
    <property type="entry name" value="TOP1Ac"/>
    <property type="match status" value="1"/>
</dbReference>
<feature type="site" description="Interaction with DNA" evidence="10">
    <location>
        <position position="138"/>
    </location>
</feature>
<comment type="function">
    <text evidence="10">Releases the supercoiling and torsional tension of DNA, which is introduced during the DNA replication and transcription, by transiently cleaving and rejoining one strand of the DNA duplex. Introduces a single-strand break via transesterification at a target site in duplex DNA. The scissile phosphodiester is attacked by the catalytic tyrosine of the enzyme, resulting in the formation of a DNA-(5'-phosphotyrosyl)-enzyme intermediate and the expulsion of a 3'-OH DNA strand. The free DNA strand then undergoes passage around the unbroken strand, thus removing DNA supercoils. Finally, in the religation step, the DNA 3'-OH attacks the covalent intermediate to expel the active-site tyrosine and restore the DNA phosphodiester backbone.</text>
</comment>
<keyword evidence="8 10" id="KW-0238">DNA-binding</keyword>
<dbReference type="Pfam" id="PF01396">
    <property type="entry name" value="Zn_ribbon_Top1"/>
    <property type="match status" value="1"/>
</dbReference>
<feature type="region of interest" description="Interaction with DNA" evidence="10">
    <location>
        <begin position="162"/>
        <end position="167"/>
    </location>
</feature>
<feature type="site" description="Interaction with DNA" evidence="10">
    <location>
        <position position="154"/>
    </location>
</feature>
<dbReference type="Gene3D" id="3.40.50.140">
    <property type="match status" value="1"/>
</dbReference>
<dbReference type="SUPFAM" id="SSF57783">
    <property type="entry name" value="Zinc beta-ribbon"/>
    <property type="match status" value="1"/>
</dbReference>
<comment type="subunit">
    <text evidence="10">Monomer.</text>
</comment>
<feature type="domain" description="Toprim" evidence="12">
    <location>
        <begin position="3"/>
        <end position="113"/>
    </location>
</feature>
<dbReference type="HAMAP" id="MF_00952">
    <property type="entry name" value="Topoisom_1_prok"/>
    <property type="match status" value="1"/>
</dbReference>
<dbReference type="InterPro" id="IPR000380">
    <property type="entry name" value="Topo_IA"/>
</dbReference>
<feature type="site" description="Interaction with DNA" evidence="10">
    <location>
        <position position="284"/>
    </location>
</feature>
<feature type="site" description="Interaction with DNA" evidence="10">
    <location>
        <position position="33"/>
    </location>
</feature>
<evidence type="ECO:0000256" key="4">
    <source>
        <dbReference type="ARBA" id="ARBA00022771"/>
    </source>
</evidence>
<protein>
    <recommendedName>
        <fullName evidence="10">DNA topoisomerase 1</fullName>
        <ecNumber evidence="10">5.6.2.1</ecNumber>
    </recommendedName>
    <alternativeName>
        <fullName evidence="10">DNA topoisomerase I</fullName>
    </alternativeName>
</protein>
<dbReference type="GO" id="GO:0003917">
    <property type="term" value="F:DNA topoisomerase type I (single strand cut, ATP-independent) activity"/>
    <property type="evidence" value="ECO:0007669"/>
    <property type="project" value="UniProtKB-UniRule"/>
</dbReference>
<dbReference type="NCBIfam" id="TIGR01051">
    <property type="entry name" value="topA_bact"/>
    <property type="match status" value="1"/>
</dbReference>
<reference evidence="14" key="2">
    <citation type="journal article" date="2011" name="J. Bacteriol.">
        <title>Long-chain N-acyl amino acid synthases are linked to the putative PEP-CTERM/exosortase protein-sorting system in Gram-negative bacteria.</title>
        <authorList>
            <person name="Craig J.W."/>
            <person name="Cherry M.A."/>
            <person name="Brady S.F."/>
        </authorList>
    </citation>
    <scope>NUCLEOTIDE SEQUENCE</scope>
</reference>
<evidence type="ECO:0000256" key="9">
    <source>
        <dbReference type="ARBA" id="ARBA00023235"/>
    </source>
</evidence>
<feature type="region of interest" description="Disordered" evidence="11">
    <location>
        <begin position="631"/>
        <end position="650"/>
    </location>
</feature>
<dbReference type="InterPro" id="IPR003601">
    <property type="entry name" value="Topo_IA_2"/>
</dbReference>
<evidence type="ECO:0000259" key="12">
    <source>
        <dbReference type="PROSITE" id="PS50880"/>
    </source>
</evidence>
<dbReference type="PROSITE" id="PS00396">
    <property type="entry name" value="TOPO_IA_1"/>
    <property type="match status" value="1"/>
</dbReference>
<evidence type="ECO:0000256" key="10">
    <source>
        <dbReference type="HAMAP-Rule" id="MF_00952"/>
    </source>
</evidence>
<feature type="site" description="Interaction with DNA" evidence="10">
    <location>
        <position position="147"/>
    </location>
</feature>
<dbReference type="EC" id="5.6.2.1" evidence="10"/>
<accession>G4WVT3</accession>
<dbReference type="PANTHER" id="PTHR42785:SF1">
    <property type="entry name" value="DNA TOPOISOMERASE"/>
    <property type="match status" value="1"/>
</dbReference>
<evidence type="ECO:0000256" key="8">
    <source>
        <dbReference type="ARBA" id="ARBA00023125"/>
    </source>
</evidence>
<dbReference type="InterPro" id="IPR013826">
    <property type="entry name" value="Topo_IA_cen_sub3"/>
</dbReference>
<feature type="domain" description="Topo IA-type catalytic" evidence="13">
    <location>
        <begin position="128"/>
        <end position="534"/>
    </location>
</feature>
<dbReference type="InterPro" id="IPR023406">
    <property type="entry name" value="Topo_IA_AS"/>
</dbReference>
<evidence type="ECO:0000256" key="7">
    <source>
        <dbReference type="ARBA" id="ARBA00023029"/>
    </source>
</evidence>
<dbReference type="PROSITE" id="PS50880">
    <property type="entry name" value="TOPRIM"/>
    <property type="match status" value="1"/>
</dbReference>
<dbReference type="PANTHER" id="PTHR42785">
    <property type="entry name" value="DNA TOPOISOMERASE, TYPE IA, CORE"/>
    <property type="match status" value="1"/>
</dbReference>
<dbReference type="PROSITE" id="PS52039">
    <property type="entry name" value="TOPO_IA_2"/>
    <property type="match status" value="1"/>
</dbReference>
<evidence type="ECO:0000256" key="11">
    <source>
        <dbReference type="SAM" id="MobiDB-lite"/>
    </source>
</evidence>